<reference evidence="1 2" key="1">
    <citation type="journal article" date="2018" name="Aquat. Microb. Ecol.">
        <title>Gammaproteobacterial methanotrophs dominate.</title>
        <authorList>
            <person name="Rissanen A.J."/>
            <person name="Saarenheimo J."/>
            <person name="Tiirola M."/>
            <person name="Peura S."/>
            <person name="Aalto S.L."/>
            <person name="Karvinen A."/>
            <person name="Nykanen H."/>
        </authorList>
    </citation>
    <scope>NUCLEOTIDE SEQUENCE [LARGE SCALE GENOMIC DNA]</scope>
    <source>
        <strain evidence="1">AMbin10</strain>
    </source>
</reference>
<dbReference type="Proteomes" id="UP000249396">
    <property type="component" value="Unassembled WGS sequence"/>
</dbReference>
<proteinExistence type="predicted"/>
<comment type="caution">
    <text evidence="1">The sequence shown here is derived from an EMBL/GenBank/DDBJ whole genome shotgun (WGS) entry which is preliminary data.</text>
</comment>
<evidence type="ECO:0008006" key="3">
    <source>
        <dbReference type="Google" id="ProtNLM"/>
    </source>
</evidence>
<dbReference type="AlphaFoldDB" id="A0A2W4RDL6"/>
<evidence type="ECO:0000313" key="2">
    <source>
        <dbReference type="Proteomes" id="UP000249396"/>
    </source>
</evidence>
<organism evidence="1 2">
    <name type="scientific">Candidatus Methylumidiphilus alinenensis</name>
    <dbReference type="NCBI Taxonomy" id="2202197"/>
    <lineage>
        <taxon>Bacteria</taxon>
        <taxon>Pseudomonadati</taxon>
        <taxon>Pseudomonadota</taxon>
        <taxon>Gammaproteobacteria</taxon>
        <taxon>Methylococcales</taxon>
        <taxon>Candidatus Methylumidiphilus</taxon>
    </lineage>
</organism>
<name>A0A2W4RDL6_9GAMM</name>
<sequence length="76" mass="8004">MLGLSGCSGGEADIGDLKSSIGMSKEEVEARFGKPQSSILEASIDHPGGYWVYKVKSGASCKLRFDLPPRVIGADC</sequence>
<evidence type="ECO:0000313" key="1">
    <source>
        <dbReference type="EMBL" id="PZN81942.1"/>
    </source>
</evidence>
<gene>
    <name evidence="1" type="ORF">DM484_07330</name>
</gene>
<dbReference type="EMBL" id="QJPH01000244">
    <property type="protein sequence ID" value="PZN81942.1"/>
    <property type="molecule type" value="Genomic_DNA"/>
</dbReference>
<accession>A0A2W4RDL6</accession>
<protein>
    <recommendedName>
        <fullName evidence="3">Lipoprotein SmpA/OmlA domain-containing protein</fullName>
    </recommendedName>
</protein>